<feature type="region of interest" description="Disordered" evidence="1">
    <location>
        <begin position="1"/>
        <end position="87"/>
    </location>
</feature>
<sequence>MRIAEEGHWHGGPHSSPQLHSYTTITSVIGQVPAHAETRPPRGGEVDPTAPFHASRSASGSSTGRTRSPRGGEVDPTAPFHASRSALLSQLKPFTLRRY</sequence>
<keyword evidence="3" id="KW-1185">Reference proteome</keyword>
<feature type="compositionally biased region" description="Low complexity" evidence="1">
    <location>
        <begin position="54"/>
        <end position="71"/>
    </location>
</feature>
<proteinExistence type="predicted"/>
<feature type="compositionally biased region" description="Polar residues" evidence="1">
    <location>
        <begin position="15"/>
        <end position="29"/>
    </location>
</feature>
<dbReference type="Proteomes" id="UP001396334">
    <property type="component" value="Unassembled WGS sequence"/>
</dbReference>
<evidence type="ECO:0000313" key="2">
    <source>
        <dbReference type="EMBL" id="KAK9034515.1"/>
    </source>
</evidence>
<dbReference type="EMBL" id="JBBPBN010000007">
    <property type="protein sequence ID" value="KAK9034515.1"/>
    <property type="molecule type" value="Genomic_DNA"/>
</dbReference>
<feature type="compositionally biased region" description="Basic and acidic residues" evidence="1">
    <location>
        <begin position="36"/>
        <end position="45"/>
    </location>
</feature>
<gene>
    <name evidence="2" type="ORF">V6N11_050676</name>
</gene>
<protein>
    <submittedName>
        <fullName evidence="2">Uncharacterized protein</fullName>
    </submittedName>
</protein>
<organism evidence="2 3">
    <name type="scientific">Hibiscus sabdariffa</name>
    <name type="common">roselle</name>
    <dbReference type="NCBI Taxonomy" id="183260"/>
    <lineage>
        <taxon>Eukaryota</taxon>
        <taxon>Viridiplantae</taxon>
        <taxon>Streptophyta</taxon>
        <taxon>Embryophyta</taxon>
        <taxon>Tracheophyta</taxon>
        <taxon>Spermatophyta</taxon>
        <taxon>Magnoliopsida</taxon>
        <taxon>eudicotyledons</taxon>
        <taxon>Gunneridae</taxon>
        <taxon>Pentapetalae</taxon>
        <taxon>rosids</taxon>
        <taxon>malvids</taxon>
        <taxon>Malvales</taxon>
        <taxon>Malvaceae</taxon>
        <taxon>Malvoideae</taxon>
        <taxon>Hibiscus</taxon>
    </lineage>
</organism>
<reference evidence="2 3" key="1">
    <citation type="journal article" date="2024" name="G3 (Bethesda)">
        <title>Genome assembly of Hibiscus sabdariffa L. provides insights into metabolisms of medicinal natural products.</title>
        <authorList>
            <person name="Kim T."/>
        </authorList>
    </citation>
    <scope>NUCLEOTIDE SEQUENCE [LARGE SCALE GENOMIC DNA]</scope>
    <source>
        <strain evidence="2">TK-2024</strain>
        <tissue evidence="2">Old leaves</tissue>
    </source>
</reference>
<comment type="caution">
    <text evidence="2">The sequence shown here is derived from an EMBL/GenBank/DDBJ whole genome shotgun (WGS) entry which is preliminary data.</text>
</comment>
<name>A0ABR2TAI5_9ROSI</name>
<evidence type="ECO:0000313" key="3">
    <source>
        <dbReference type="Proteomes" id="UP001396334"/>
    </source>
</evidence>
<evidence type="ECO:0000256" key="1">
    <source>
        <dbReference type="SAM" id="MobiDB-lite"/>
    </source>
</evidence>
<accession>A0ABR2TAI5</accession>